<evidence type="ECO:0000256" key="4">
    <source>
        <dbReference type="ARBA" id="ARBA00022989"/>
    </source>
</evidence>
<dbReference type="PANTHER" id="PTHR12546">
    <property type="entry name" value="FER-1-LIKE"/>
    <property type="match status" value="1"/>
</dbReference>
<dbReference type="Gene3D" id="2.60.40.150">
    <property type="entry name" value="C2 domain"/>
    <property type="match status" value="2"/>
</dbReference>
<evidence type="ECO:0000256" key="1">
    <source>
        <dbReference type="ARBA" id="ARBA00004167"/>
    </source>
</evidence>
<dbReference type="EMBL" id="JABAHT010000702">
    <property type="protein sequence ID" value="KAF4652624.1"/>
    <property type="molecule type" value="Genomic_DNA"/>
</dbReference>
<accession>A0A7J6L0C2</accession>
<dbReference type="InterPro" id="IPR035892">
    <property type="entry name" value="C2_domain_sf"/>
</dbReference>
<keyword evidence="6" id="KW-0175">Coiled coil</keyword>
<dbReference type="PANTHER" id="PTHR12546:SF33">
    <property type="entry name" value="SPERM VESICLE FUSION PROTEIN FER-1"/>
    <property type="match status" value="1"/>
</dbReference>
<reference evidence="9 10" key="1">
    <citation type="submission" date="2020-04" db="EMBL/GenBank/DDBJ databases">
        <title>Perkinsus olseni comparative genomics.</title>
        <authorList>
            <person name="Bogema D.R."/>
        </authorList>
    </citation>
    <scope>NUCLEOTIDE SEQUENCE [LARGE SCALE GENOMIC DNA]</scope>
    <source>
        <strain evidence="9">ATCC PRA-179</strain>
    </source>
</reference>
<dbReference type="OrthoDB" id="270970at2759"/>
<dbReference type="GO" id="GO:0016020">
    <property type="term" value="C:membrane"/>
    <property type="evidence" value="ECO:0007669"/>
    <property type="project" value="UniProtKB-SubCell"/>
</dbReference>
<dbReference type="PROSITE" id="PS50004">
    <property type="entry name" value="C2"/>
    <property type="match status" value="2"/>
</dbReference>
<feature type="domain" description="C2" evidence="8">
    <location>
        <begin position="234"/>
        <end position="357"/>
    </location>
</feature>
<dbReference type="SMART" id="SM00239">
    <property type="entry name" value="C2"/>
    <property type="match status" value="2"/>
</dbReference>
<keyword evidence="2" id="KW-0812">Transmembrane</keyword>
<organism evidence="9 10">
    <name type="scientific">Perkinsus olseni</name>
    <name type="common">Perkinsus atlanticus</name>
    <dbReference type="NCBI Taxonomy" id="32597"/>
    <lineage>
        <taxon>Eukaryota</taxon>
        <taxon>Sar</taxon>
        <taxon>Alveolata</taxon>
        <taxon>Perkinsozoa</taxon>
        <taxon>Perkinsea</taxon>
        <taxon>Perkinsida</taxon>
        <taxon>Perkinsidae</taxon>
        <taxon>Perkinsus</taxon>
    </lineage>
</organism>
<feature type="non-terminal residue" evidence="9">
    <location>
        <position position="1"/>
    </location>
</feature>
<evidence type="ECO:0000256" key="3">
    <source>
        <dbReference type="ARBA" id="ARBA00022737"/>
    </source>
</evidence>
<evidence type="ECO:0000256" key="2">
    <source>
        <dbReference type="ARBA" id="ARBA00022692"/>
    </source>
</evidence>
<protein>
    <recommendedName>
        <fullName evidence="8">C2 domain-containing protein</fullName>
    </recommendedName>
</protein>
<dbReference type="Proteomes" id="UP000570595">
    <property type="component" value="Unassembled WGS sequence"/>
</dbReference>
<feature type="domain" description="C2" evidence="8">
    <location>
        <begin position="765"/>
        <end position="889"/>
    </location>
</feature>
<evidence type="ECO:0000256" key="7">
    <source>
        <dbReference type="SAM" id="MobiDB-lite"/>
    </source>
</evidence>
<dbReference type="AlphaFoldDB" id="A0A7J6L0C2"/>
<dbReference type="GO" id="GO:0007009">
    <property type="term" value="P:plasma membrane organization"/>
    <property type="evidence" value="ECO:0007669"/>
    <property type="project" value="TreeGrafter"/>
</dbReference>
<keyword evidence="3" id="KW-0677">Repeat</keyword>
<comment type="caution">
    <text evidence="9">The sequence shown here is derived from an EMBL/GenBank/DDBJ whole genome shotgun (WGS) entry which is preliminary data.</text>
</comment>
<comment type="subcellular location">
    <subcellularLocation>
        <location evidence="1">Membrane</location>
        <topology evidence="1">Single-pass membrane protein</topology>
    </subcellularLocation>
</comment>
<evidence type="ECO:0000256" key="5">
    <source>
        <dbReference type="ARBA" id="ARBA00023136"/>
    </source>
</evidence>
<gene>
    <name evidence="9" type="ORF">FOZ61_009562</name>
</gene>
<dbReference type="InterPro" id="IPR037721">
    <property type="entry name" value="Ferlin"/>
</dbReference>
<keyword evidence="5" id="KW-0472">Membrane</keyword>
<feature type="coiled-coil region" evidence="6">
    <location>
        <begin position="571"/>
        <end position="601"/>
    </location>
</feature>
<evidence type="ECO:0000313" key="10">
    <source>
        <dbReference type="Proteomes" id="UP000570595"/>
    </source>
</evidence>
<dbReference type="Pfam" id="PF00168">
    <property type="entry name" value="C2"/>
    <property type="match status" value="2"/>
</dbReference>
<dbReference type="InterPro" id="IPR000008">
    <property type="entry name" value="C2_dom"/>
</dbReference>
<sequence>EAHLAWQVLIEIMSQGDRNDMIAAADFDFQAIYEKGMNPRWVNLYYSIEDDEAVPPQVNDEPLDSEYGGRILVSASVERSEDPQSSVVTCDAPREPETKEHVVWIDVYEAAFTPEFYDEVQAQEVFVEFTFGTHAIRTPARELDGLSAIFEEEGRLRPFQVFLPEFRQSFDLKIELLGKEIEADDDEWDAVAFTRLSLPDIKTWNDSVVWRKLYMLSVPEDMDQVAAHILCGVNAGCKPFPQRPLRMAYNVREYVVRGFFYQAVNLPISDPGGLSDPFVKMSIGGVSGRTDHIPTTLNPQWREILEFPVILPADPKLQPDLYVEVCDADDSVYEVMCLMSCPASEVPEEWNRPPKWFALEPSSRHPHAQAQILAAFELLPVEDAAKHAPFCEEIQPRVNRCEVEVLTVGVRLIKDELTDINPRLQLWWNRDDDNAELPVEEIVSEEAESGSGGQYNMLEVQPMILDLPQSALYQEFLEVRLLERVEGGWLRTEEKDEVIGFGIPSLPTMSGPDVGAWQLIDHVRCEERYLDEFIVSLSLTYIHLNPLYPWLTDEEKEKCRESFTLKTPTQLSREEALREQAKNEKKLIQEKRLEQEAARAKTHGNTPGSRDLLRKIELEIERRFGLRKGEFGLTDVLRNITTERMLAFSQVSDPKSGGFDFGLDTAEVDENFYQSFVWPIKTSAGFARREIDGPVEEELLEEELPYDTIVLFRGNKWGSFDTLGYLKYKLRIGQPMNKRRNQKKGRRGSGTQRGEETEGDVGLQRAYLPLLRQEYLASHSLVCKVYVLSASGIIPPGGSTDCESYIWIYNSKEEAAGGLNSIKDSSNSRTSTLNPEFNKCYSLPCRFPDNTALTIKLMEKHSLTGDTTIGAAVIDIENRWFHPRYKQMMNLDSEDENAMKSASDVPVETVPLLVDGSFIPTGRLKMWVEILDESEAMGRPEPVLPSANKEIIQARLVVWKTKGVPPPEDEEASHQIVGGFHRTDSNEVIDRLTDTHYGSLDGTATFNWRMIFNMEVPCHDPVIKLQLYHNPLLGQKVPLGEATLDLVHDTLRCRVKLRRIRRAVELPRGQIPLSNPAYPGQCRGFIDCQMKLLPIEEANAMPVGSGRDIPNKDPYLDPEDAHLREHRSALGNTAFGRRAKELGESLMKGAKVMFYVWMLTATVTLVADTELSNSIAVFMLQGSREHISDPSNNNSMILPDLMGATSRQCETLPVGVASAAITGTTLVYYRNPAI</sequence>
<dbReference type="SUPFAM" id="SSF49562">
    <property type="entry name" value="C2 domain (Calcium/lipid-binding domain, CaLB)"/>
    <property type="match status" value="3"/>
</dbReference>
<evidence type="ECO:0000259" key="8">
    <source>
        <dbReference type="PROSITE" id="PS50004"/>
    </source>
</evidence>
<feature type="region of interest" description="Disordered" evidence="7">
    <location>
        <begin position="737"/>
        <end position="759"/>
    </location>
</feature>
<proteinExistence type="predicted"/>
<keyword evidence="4" id="KW-1133">Transmembrane helix</keyword>
<feature type="compositionally biased region" description="Basic residues" evidence="7">
    <location>
        <begin position="737"/>
        <end position="747"/>
    </location>
</feature>
<name>A0A7J6L0C2_PEROL</name>
<evidence type="ECO:0000313" key="9">
    <source>
        <dbReference type="EMBL" id="KAF4652624.1"/>
    </source>
</evidence>
<evidence type="ECO:0000256" key="6">
    <source>
        <dbReference type="SAM" id="Coils"/>
    </source>
</evidence>